<proteinExistence type="predicted"/>
<dbReference type="OrthoDB" id="3063716at2759"/>
<feature type="compositionally biased region" description="Basic and acidic residues" evidence="1">
    <location>
        <begin position="202"/>
        <end position="212"/>
    </location>
</feature>
<evidence type="ECO:0000313" key="3">
    <source>
        <dbReference type="Proteomes" id="UP000006514"/>
    </source>
</evidence>
<keyword evidence="3" id="KW-1185">Reference proteome</keyword>
<feature type="region of interest" description="Disordered" evidence="1">
    <location>
        <begin position="194"/>
        <end position="238"/>
    </location>
</feature>
<feature type="compositionally biased region" description="Basic and acidic residues" evidence="1">
    <location>
        <begin position="97"/>
        <end position="121"/>
    </location>
</feature>
<reference evidence="3" key="1">
    <citation type="journal article" date="2012" name="Science">
        <title>The Paleozoic origin of enzymatic lignin decomposition reconstructed from 31 fungal genomes.</title>
        <authorList>
            <person name="Floudas D."/>
            <person name="Binder M."/>
            <person name="Riley R."/>
            <person name="Barry K."/>
            <person name="Blanchette R.A."/>
            <person name="Henrissat B."/>
            <person name="Martinez A.T."/>
            <person name="Otillar R."/>
            <person name="Spatafora J.W."/>
            <person name="Yadav J.S."/>
            <person name="Aerts A."/>
            <person name="Benoit I."/>
            <person name="Boyd A."/>
            <person name="Carlson A."/>
            <person name="Copeland A."/>
            <person name="Coutinho P.M."/>
            <person name="de Vries R.P."/>
            <person name="Ferreira P."/>
            <person name="Findley K."/>
            <person name="Foster B."/>
            <person name="Gaskell J."/>
            <person name="Glotzer D."/>
            <person name="Gorecki P."/>
            <person name="Heitman J."/>
            <person name="Hesse C."/>
            <person name="Hori C."/>
            <person name="Igarashi K."/>
            <person name="Jurgens J.A."/>
            <person name="Kallen N."/>
            <person name="Kersten P."/>
            <person name="Kohler A."/>
            <person name="Kuees U."/>
            <person name="Kumar T.K.A."/>
            <person name="Kuo A."/>
            <person name="LaButti K."/>
            <person name="Larrondo L.F."/>
            <person name="Lindquist E."/>
            <person name="Ling A."/>
            <person name="Lombard V."/>
            <person name="Lucas S."/>
            <person name="Lundell T."/>
            <person name="Martin R."/>
            <person name="McLaughlin D.J."/>
            <person name="Morgenstern I."/>
            <person name="Morin E."/>
            <person name="Murat C."/>
            <person name="Nagy L.G."/>
            <person name="Nolan M."/>
            <person name="Ohm R.A."/>
            <person name="Patyshakuliyeva A."/>
            <person name="Rokas A."/>
            <person name="Ruiz-Duenas F.J."/>
            <person name="Sabat G."/>
            <person name="Salamov A."/>
            <person name="Samejima M."/>
            <person name="Schmutz J."/>
            <person name="Slot J.C."/>
            <person name="St John F."/>
            <person name="Stenlid J."/>
            <person name="Sun H."/>
            <person name="Sun S."/>
            <person name="Syed K."/>
            <person name="Tsang A."/>
            <person name="Wiebenga A."/>
            <person name="Young D."/>
            <person name="Pisabarro A."/>
            <person name="Eastwood D.C."/>
            <person name="Martin F."/>
            <person name="Cullen D."/>
            <person name="Grigoriev I.V."/>
            <person name="Hibbett D.S."/>
        </authorList>
    </citation>
    <scope>NUCLEOTIDE SEQUENCE [LARGE SCALE GENOMIC DNA]</scope>
    <source>
        <strain evidence="3">TFB10046</strain>
    </source>
</reference>
<protein>
    <submittedName>
        <fullName evidence="2">Uncharacterized protein</fullName>
    </submittedName>
</protein>
<organism evidence="2 3">
    <name type="scientific">Auricularia subglabra (strain TFB-10046 / SS5)</name>
    <name type="common">White-rot fungus</name>
    <name type="synonym">Auricularia delicata (strain TFB10046)</name>
    <dbReference type="NCBI Taxonomy" id="717982"/>
    <lineage>
        <taxon>Eukaryota</taxon>
        <taxon>Fungi</taxon>
        <taxon>Dikarya</taxon>
        <taxon>Basidiomycota</taxon>
        <taxon>Agaricomycotina</taxon>
        <taxon>Agaricomycetes</taxon>
        <taxon>Auriculariales</taxon>
        <taxon>Auriculariaceae</taxon>
        <taxon>Auricularia</taxon>
    </lineage>
</organism>
<dbReference type="Proteomes" id="UP000006514">
    <property type="component" value="Unassembled WGS sequence"/>
</dbReference>
<dbReference type="EMBL" id="JH687817">
    <property type="protein sequence ID" value="EJD39101.1"/>
    <property type="molecule type" value="Genomic_DNA"/>
</dbReference>
<gene>
    <name evidence="2" type="ORF">AURDEDRAFT_187550</name>
</gene>
<feature type="region of interest" description="Disordered" evidence="1">
    <location>
        <begin position="97"/>
        <end position="139"/>
    </location>
</feature>
<feature type="region of interest" description="Disordered" evidence="1">
    <location>
        <begin position="152"/>
        <end position="176"/>
    </location>
</feature>
<evidence type="ECO:0000313" key="2">
    <source>
        <dbReference type="EMBL" id="EJD39101.1"/>
    </source>
</evidence>
<evidence type="ECO:0000256" key="1">
    <source>
        <dbReference type="SAM" id="MobiDB-lite"/>
    </source>
</evidence>
<dbReference type="KEGG" id="adl:AURDEDRAFT_187550"/>
<sequence>MYRARFVNPFDARYDGAAVTVTRRDVYSPPPDAPTAEETVDDLRQLDRLVRARVDIDLDPSPRPSKRLKLSDGTASSSALFRLFTCSEACDISLVPKEHPAQKRERAAEDTSGERKTRAARAEQAAVDAPLNSRIQRSPNASLTRLLRLSSASDTPSTLPPLFTASVPKQTPSAPLNRKLDWTHATVRASKPVSCCPSIDLEPPHEDKDTPIKPRRRRRPGKEREERAPPAFWRPPRDLGGKSAGYALGWPASAPGAVGYVRCGQHTLSAF</sequence>
<name>J0WX70_AURST</name>
<dbReference type="AlphaFoldDB" id="J0WX70"/>
<accession>J0WX70</accession>
<dbReference type="InParanoid" id="J0WX70"/>